<dbReference type="AlphaFoldDB" id="A0A084W3Y4"/>
<evidence type="ECO:0000313" key="3">
    <source>
        <dbReference type="Proteomes" id="UP000030765"/>
    </source>
</evidence>
<name>A0A084W3Y4_ANOSI</name>
<evidence type="ECO:0000313" key="2">
    <source>
        <dbReference type="EnsemblMetazoa" id="ASIC012846-PA"/>
    </source>
</evidence>
<reference evidence="1 3" key="1">
    <citation type="journal article" date="2014" name="BMC Genomics">
        <title>Genome sequence of Anopheles sinensis provides insight into genetics basis of mosquito competence for malaria parasites.</title>
        <authorList>
            <person name="Zhou D."/>
            <person name="Zhang D."/>
            <person name="Ding G."/>
            <person name="Shi L."/>
            <person name="Hou Q."/>
            <person name="Ye Y."/>
            <person name="Xu Y."/>
            <person name="Zhou H."/>
            <person name="Xiong C."/>
            <person name="Li S."/>
            <person name="Yu J."/>
            <person name="Hong S."/>
            <person name="Yu X."/>
            <person name="Zou P."/>
            <person name="Chen C."/>
            <person name="Chang X."/>
            <person name="Wang W."/>
            <person name="Lv Y."/>
            <person name="Sun Y."/>
            <person name="Ma L."/>
            <person name="Shen B."/>
            <person name="Zhu C."/>
        </authorList>
    </citation>
    <scope>NUCLEOTIDE SEQUENCE [LARGE SCALE GENOMIC DNA]</scope>
</reference>
<proteinExistence type="predicted"/>
<dbReference type="Proteomes" id="UP000030765">
    <property type="component" value="Unassembled WGS sequence"/>
</dbReference>
<evidence type="ECO:0000313" key="1">
    <source>
        <dbReference type="EMBL" id="KFB44928.1"/>
    </source>
</evidence>
<organism evidence="1">
    <name type="scientific">Anopheles sinensis</name>
    <name type="common">Mosquito</name>
    <dbReference type="NCBI Taxonomy" id="74873"/>
    <lineage>
        <taxon>Eukaryota</taxon>
        <taxon>Metazoa</taxon>
        <taxon>Ecdysozoa</taxon>
        <taxon>Arthropoda</taxon>
        <taxon>Hexapoda</taxon>
        <taxon>Insecta</taxon>
        <taxon>Pterygota</taxon>
        <taxon>Neoptera</taxon>
        <taxon>Endopterygota</taxon>
        <taxon>Diptera</taxon>
        <taxon>Nematocera</taxon>
        <taxon>Culicoidea</taxon>
        <taxon>Culicidae</taxon>
        <taxon>Anophelinae</taxon>
        <taxon>Anopheles</taxon>
    </lineage>
</organism>
<dbReference type="EMBL" id="KE525296">
    <property type="protein sequence ID" value="KFB44928.1"/>
    <property type="molecule type" value="Genomic_DNA"/>
</dbReference>
<protein>
    <submittedName>
        <fullName evidence="1 2">Fatty acid desaturase</fullName>
    </submittedName>
</protein>
<dbReference type="EMBL" id="ATLV01020223">
    <property type="status" value="NOT_ANNOTATED_CDS"/>
    <property type="molecule type" value="Genomic_DNA"/>
</dbReference>
<keyword evidence="3" id="KW-1185">Reference proteome</keyword>
<dbReference type="EnsemblMetazoa" id="ASIC012846-RA">
    <property type="protein sequence ID" value="ASIC012846-PA"/>
    <property type="gene ID" value="ASIC012846"/>
</dbReference>
<dbReference type="VEuPathDB" id="VectorBase:ASIC012846"/>
<reference evidence="2" key="2">
    <citation type="submission" date="2020-05" db="UniProtKB">
        <authorList>
            <consortium name="EnsemblMetazoa"/>
        </authorList>
    </citation>
    <scope>IDENTIFICATION</scope>
</reference>
<gene>
    <name evidence="1" type="ORF">ZHAS_00012846</name>
</gene>
<sequence>MLRCCGSWFCSTEKIADRGHPSVVIGRTKKHEKKEKIERKDISSSPRVELSKQTFSKCVRSWFVRLGDLFPDHDYLHGPLRIRANVAFIDTRAEDQDQPSRAFVIIAIIIGIRSSSGLDRLVCESELTEAEQAIDRAVLAIICALYYRLFARPPCCFASR</sequence>
<accession>A0A084W3Y4</accession>